<feature type="chain" id="PRO_5013197571" description="Immunoglobulin V-set domain-containing protein" evidence="2">
    <location>
        <begin position="19"/>
        <end position="205"/>
    </location>
</feature>
<name>A0A2C9LYQ7_BIOGL</name>
<dbReference type="KEGG" id="bgt:106063925"/>
<dbReference type="Gene3D" id="2.60.40.10">
    <property type="entry name" value="Immunoglobulins"/>
    <property type="match status" value="1"/>
</dbReference>
<keyword evidence="1" id="KW-1133">Transmembrane helix</keyword>
<feature type="transmembrane region" description="Helical" evidence="1">
    <location>
        <begin position="176"/>
        <end position="200"/>
    </location>
</feature>
<gene>
    <name evidence="3" type="primary">106063925</name>
</gene>
<evidence type="ECO:0000313" key="3">
    <source>
        <dbReference type="EnsemblMetazoa" id="BGLB036400-PC"/>
    </source>
</evidence>
<evidence type="ECO:0000313" key="4">
    <source>
        <dbReference type="Proteomes" id="UP000076420"/>
    </source>
</evidence>
<dbReference type="EnsemblMetazoa" id="BGLB036400-RC">
    <property type="protein sequence ID" value="BGLB036400-PC"/>
    <property type="gene ID" value="BGLB036400"/>
</dbReference>
<evidence type="ECO:0008006" key="5">
    <source>
        <dbReference type="Google" id="ProtNLM"/>
    </source>
</evidence>
<keyword evidence="1" id="KW-0472">Membrane</keyword>
<feature type="signal peptide" evidence="2">
    <location>
        <begin position="1"/>
        <end position="18"/>
    </location>
</feature>
<evidence type="ECO:0000256" key="1">
    <source>
        <dbReference type="SAM" id="Phobius"/>
    </source>
</evidence>
<dbReference type="VEuPathDB" id="VectorBase:BGLB036400"/>
<dbReference type="AlphaFoldDB" id="A0A2C9LYQ7"/>
<organism evidence="3 4">
    <name type="scientific">Biomphalaria glabrata</name>
    <name type="common">Bloodfluke planorb</name>
    <name type="synonym">Freshwater snail</name>
    <dbReference type="NCBI Taxonomy" id="6526"/>
    <lineage>
        <taxon>Eukaryota</taxon>
        <taxon>Metazoa</taxon>
        <taxon>Spiralia</taxon>
        <taxon>Lophotrochozoa</taxon>
        <taxon>Mollusca</taxon>
        <taxon>Gastropoda</taxon>
        <taxon>Heterobranchia</taxon>
        <taxon>Euthyneura</taxon>
        <taxon>Panpulmonata</taxon>
        <taxon>Hygrophila</taxon>
        <taxon>Lymnaeoidea</taxon>
        <taxon>Planorbidae</taxon>
        <taxon>Biomphalaria</taxon>
    </lineage>
</organism>
<proteinExistence type="predicted"/>
<keyword evidence="1" id="KW-0812">Transmembrane</keyword>
<evidence type="ECO:0000256" key="2">
    <source>
        <dbReference type="SAM" id="SignalP"/>
    </source>
</evidence>
<reference evidence="3" key="1">
    <citation type="submission" date="2020-05" db="UniProtKB">
        <authorList>
            <consortium name="EnsemblMetazoa"/>
        </authorList>
    </citation>
    <scope>IDENTIFICATION</scope>
    <source>
        <strain evidence="3">BB02</strain>
    </source>
</reference>
<dbReference type="InterPro" id="IPR013783">
    <property type="entry name" value="Ig-like_fold"/>
</dbReference>
<sequence>MFWCILGAIAAIVTAVGSTDMDCIASNHYIVGSTAVIGCKWENEQPPVLIRFYWDTPRGVAFCHFYSPVTMCYWAGMLVELLNTLSNTSEVKVTIKHLQTTDQGFYWFKAVSYYNQFFVNKYYQNIFLFVEDKSNAMEAEDDIKQKTNIMSSFNPVPTPSNTQEETTVLDELTLQIAVGLLTTVVPLILLATTICVINYCQKQKQ</sequence>
<dbReference type="Proteomes" id="UP000076420">
    <property type="component" value="Unassembled WGS sequence"/>
</dbReference>
<accession>A0A2C9LYQ7</accession>
<protein>
    <recommendedName>
        <fullName evidence="5">Immunoglobulin V-set domain-containing protein</fullName>
    </recommendedName>
</protein>
<keyword evidence="2" id="KW-0732">Signal</keyword>